<keyword evidence="2" id="KW-1185">Reference proteome</keyword>
<name>A0A8X6UEQ9_NEPPI</name>
<protein>
    <submittedName>
        <fullName evidence="1">Uncharacterized protein</fullName>
    </submittedName>
</protein>
<accession>A0A8X6UEQ9</accession>
<dbReference type="AlphaFoldDB" id="A0A8X6UEQ9"/>
<evidence type="ECO:0000313" key="2">
    <source>
        <dbReference type="Proteomes" id="UP000887013"/>
    </source>
</evidence>
<dbReference type="Proteomes" id="UP000887013">
    <property type="component" value="Unassembled WGS sequence"/>
</dbReference>
<evidence type="ECO:0000313" key="1">
    <source>
        <dbReference type="EMBL" id="GFU09568.1"/>
    </source>
</evidence>
<reference evidence="1" key="1">
    <citation type="submission" date="2020-08" db="EMBL/GenBank/DDBJ databases">
        <title>Multicomponent nature underlies the extraordinary mechanical properties of spider dragline silk.</title>
        <authorList>
            <person name="Kono N."/>
            <person name="Nakamura H."/>
            <person name="Mori M."/>
            <person name="Yoshida Y."/>
            <person name="Ohtoshi R."/>
            <person name="Malay A.D."/>
            <person name="Moran D.A.P."/>
            <person name="Tomita M."/>
            <person name="Numata K."/>
            <person name="Arakawa K."/>
        </authorList>
    </citation>
    <scope>NUCLEOTIDE SEQUENCE</scope>
</reference>
<proteinExistence type="predicted"/>
<gene>
    <name evidence="1" type="ORF">NPIL_108801</name>
</gene>
<sequence>MLIYIEFQESKENCFELVASMHPKILGYVICCIPVSSGYVHDADKQNDDWLAAKERSEIWSISTVVFLLFETKMIHLGKCHNLDDFLHQNLNSILNRVKSSSEKKLQLLSVDLAPSFPSIIPLPCLPRTLLIQGWPKMRGAILFLIATIPAIDKTEYPSSLTEPIRVNDPVSSGRHPFVNRSVNDLAPDVCIRQPFPNRWDGPSSLHPE</sequence>
<comment type="caution">
    <text evidence="1">The sequence shown here is derived from an EMBL/GenBank/DDBJ whole genome shotgun (WGS) entry which is preliminary data.</text>
</comment>
<organism evidence="1 2">
    <name type="scientific">Nephila pilipes</name>
    <name type="common">Giant wood spider</name>
    <name type="synonym">Nephila maculata</name>
    <dbReference type="NCBI Taxonomy" id="299642"/>
    <lineage>
        <taxon>Eukaryota</taxon>
        <taxon>Metazoa</taxon>
        <taxon>Ecdysozoa</taxon>
        <taxon>Arthropoda</taxon>
        <taxon>Chelicerata</taxon>
        <taxon>Arachnida</taxon>
        <taxon>Araneae</taxon>
        <taxon>Araneomorphae</taxon>
        <taxon>Entelegynae</taxon>
        <taxon>Araneoidea</taxon>
        <taxon>Nephilidae</taxon>
        <taxon>Nephila</taxon>
    </lineage>
</organism>
<dbReference type="EMBL" id="BMAW01124783">
    <property type="protein sequence ID" value="GFU09568.1"/>
    <property type="molecule type" value="Genomic_DNA"/>
</dbReference>